<feature type="compositionally biased region" description="Low complexity" evidence="2">
    <location>
        <begin position="1609"/>
        <end position="1622"/>
    </location>
</feature>
<dbReference type="SUPFAM" id="SSF57997">
    <property type="entry name" value="Tropomyosin"/>
    <property type="match status" value="1"/>
</dbReference>
<feature type="region of interest" description="Disordered" evidence="2">
    <location>
        <begin position="281"/>
        <end position="325"/>
    </location>
</feature>
<feature type="region of interest" description="Disordered" evidence="2">
    <location>
        <begin position="338"/>
        <end position="361"/>
    </location>
</feature>
<feature type="compositionally biased region" description="Basic and acidic residues" evidence="2">
    <location>
        <begin position="1588"/>
        <end position="1599"/>
    </location>
</feature>
<feature type="region of interest" description="Disordered" evidence="2">
    <location>
        <begin position="891"/>
        <end position="920"/>
    </location>
</feature>
<name>A0A8J4CVL7_9CHLO</name>
<comment type="caution">
    <text evidence="3">The sequence shown here is derived from an EMBL/GenBank/DDBJ whole genome shotgun (WGS) entry which is preliminary data.</text>
</comment>
<feature type="compositionally biased region" description="Low complexity" evidence="2">
    <location>
        <begin position="1012"/>
        <end position="1021"/>
    </location>
</feature>
<feature type="region of interest" description="Disordered" evidence="2">
    <location>
        <begin position="553"/>
        <end position="584"/>
    </location>
</feature>
<gene>
    <name evidence="3" type="ORF">Vretifemale_17437</name>
</gene>
<feature type="compositionally biased region" description="Low complexity" evidence="2">
    <location>
        <begin position="659"/>
        <end position="671"/>
    </location>
</feature>
<feature type="region of interest" description="Disordered" evidence="2">
    <location>
        <begin position="1429"/>
        <end position="1471"/>
    </location>
</feature>
<feature type="compositionally biased region" description="Low complexity" evidence="2">
    <location>
        <begin position="488"/>
        <end position="501"/>
    </location>
</feature>
<feature type="compositionally biased region" description="Basic and acidic residues" evidence="2">
    <location>
        <begin position="1138"/>
        <end position="1154"/>
    </location>
</feature>
<feature type="compositionally biased region" description="Basic and acidic residues" evidence="2">
    <location>
        <begin position="1666"/>
        <end position="1680"/>
    </location>
</feature>
<feature type="compositionally biased region" description="Acidic residues" evidence="2">
    <location>
        <begin position="1389"/>
        <end position="1402"/>
    </location>
</feature>
<feature type="compositionally biased region" description="Pro residues" evidence="2">
    <location>
        <begin position="672"/>
        <end position="697"/>
    </location>
</feature>
<proteinExistence type="predicted"/>
<feature type="compositionally biased region" description="Low complexity" evidence="2">
    <location>
        <begin position="836"/>
        <end position="859"/>
    </location>
</feature>
<evidence type="ECO:0000313" key="4">
    <source>
        <dbReference type="Proteomes" id="UP000747110"/>
    </source>
</evidence>
<feature type="region of interest" description="Disordered" evidence="2">
    <location>
        <begin position="992"/>
        <end position="1021"/>
    </location>
</feature>
<dbReference type="Gene3D" id="1.20.5.340">
    <property type="match status" value="1"/>
</dbReference>
<evidence type="ECO:0000256" key="2">
    <source>
        <dbReference type="SAM" id="MobiDB-lite"/>
    </source>
</evidence>
<feature type="compositionally biased region" description="Pro residues" evidence="2">
    <location>
        <begin position="639"/>
        <end position="658"/>
    </location>
</feature>
<feature type="region of interest" description="Disordered" evidence="2">
    <location>
        <begin position="1"/>
        <end position="27"/>
    </location>
</feature>
<feature type="region of interest" description="Disordered" evidence="2">
    <location>
        <begin position="1132"/>
        <end position="1271"/>
    </location>
</feature>
<feature type="region of interest" description="Disordered" evidence="2">
    <location>
        <begin position="602"/>
        <end position="769"/>
    </location>
</feature>
<keyword evidence="4" id="KW-1185">Reference proteome</keyword>
<dbReference type="OrthoDB" id="10678641at2759"/>
<feature type="region of interest" description="Disordered" evidence="2">
    <location>
        <begin position="40"/>
        <end position="59"/>
    </location>
</feature>
<accession>A0A8J4CVL7</accession>
<feature type="region of interest" description="Disordered" evidence="2">
    <location>
        <begin position="1548"/>
        <end position="1627"/>
    </location>
</feature>
<feature type="region of interest" description="Disordered" evidence="2">
    <location>
        <begin position="1066"/>
        <end position="1118"/>
    </location>
</feature>
<feature type="compositionally biased region" description="Pro residues" evidence="2">
    <location>
        <begin position="292"/>
        <end position="308"/>
    </location>
</feature>
<feature type="region of interest" description="Disordered" evidence="2">
    <location>
        <begin position="479"/>
        <end position="501"/>
    </location>
</feature>
<keyword evidence="1" id="KW-0175">Coiled coil</keyword>
<feature type="compositionally biased region" description="Low complexity" evidence="2">
    <location>
        <begin position="555"/>
        <end position="564"/>
    </location>
</feature>
<reference evidence="3" key="1">
    <citation type="journal article" date="2021" name="Proc. Natl. Acad. Sci. U.S.A.">
        <title>Three genomes in the algal genus Volvox reveal the fate of a haploid sex-determining region after a transition to homothallism.</title>
        <authorList>
            <person name="Yamamoto K."/>
            <person name="Hamaji T."/>
            <person name="Kawai-Toyooka H."/>
            <person name="Matsuzaki R."/>
            <person name="Takahashi F."/>
            <person name="Nishimura Y."/>
            <person name="Kawachi M."/>
            <person name="Noguchi H."/>
            <person name="Minakuchi Y."/>
            <person name="Umen J.G."/>
            <person name="Toyoda A."/>
            <person name="Nozaki H."/>
        </authorList>
    </citation>
    <scope>NUCLEOTIDE SEQUENCE</scope>
    <source>
        <strain evidence="3">NIES-3786</strain>
    </source>
</reference>
<evidence type="ECO:0000313" key="3">
    <source>
        <dbReference type="EMBL" id="GIL89644.1"/>
    </source>
</evidence>
<sequence>MARASPPIGHQLAADVEGPPSSNELGTELLADGRDISGSALGAEVTAQQSSARVLPPPLPQRVGEGVELVAAMLEPAAAIASSGTQHEATSEREPAVPLAGAEQEVQEGLARLCALAPDPALVVDGAAPPPPLAPPVLTTAAEGSCAAIVAVVMPALEESQPHQEPQAIEKIGPPLQAMDPGPAVEPRRTGTGLRIRLRGVAGAAAASRHKSASGSGATTLHAVVGTDSAAAATARNVTRAGAELGPRDQQPDVSGDTGPPNMNSGSIYDETAAVVASGKTAEDAAAMPGPSAVPPPPPPPAPAPSPPSNAGVHQLGAASDANPAGFPPAFVLPPLFASPSPPPPSSPVSPPLPGWQLPPLPATGDGGFAVMLAEPLALQLPPQHEAAPQALLPQIPPSELLEGSTVDGAVDANPGMAAAGAGPLGDAAATTSAAPVTTIEASDLGGSSGTGDGVQLHPSVMHTAIDIDAAMTAPVASVRPQAPSLQSSLPEPRGSELPLSLLPPSVLASQRLQRQPEPLRTSPLKHLQAQLAQLQQLQQHEAEAHILEHGEADGGSNAAADAGPSRALESSSTLSLDRDRAGTLSHRPPVEALVGAAEAAAAAVPSEGGEGTLGDNRAVPGTQPHLMDSPSHPSQQQLPPPLPSLPPLPPPSTPLPPLSLLLHPSSSALPPLSPPLPPSSSALPPLPPSPAPPSPELPAAAERPARPAPVSAASQATETAQAPTTAATGTEHRVESHPNSNPVRHSGDPLPGSMHSPDVGGPAMVLAPKPPPTAAAAAVAEAGGLASGHTTHLVRDSSTDGVSALGGRTLHGHRVMVVTATVASTKPSTYWLYQRQQTRRQQQQQQQQQPAQAQAAGQSPKHSRLPAAPMPRFPSAAPLPESVAALLQTPGATADTGGGGNGRGAPQLPPAARTSGAVAATSASAASEVVRGSGPRGGSLPAQLAGYFTPGVAALHPVGCPAAAFLSPRPTPGTLPGNTGAAAAAANQTITGANPSTEGSADGVSGTGAEAPAVPSAPPASVAVTVHMTTETPAVAAAGGGETTTQQAPLLNGVDEIASAAVVRGADGGARRGPGRPSKQPREGRGRGRGNAQGHSKLVSAQHESTPSSQSPSGRDDPAARLALVAHSGQPEAVVDADQHSNGEHQGDARADRNGGATATGAAHSPGSRCANGPQSLPQPPLVEHVQLESEPRKATVTHRTTTGSAVPMKDQTLAENHPREDMGAARETVAIGEPRRSRRGARYSRATATEHAGADREQLHPSSPFFRSEDHNDNVAAAAAATGNADVREGDHGHDRDHSAAALTPPPKRRRLMQIDAAGALVPAAKASHVSFANESEGAVGDAADGGPTRPQPSTRGRRSAVVTAVGAATPRPLRRRPTGRHVVLADESDNDEENMEQAPEESQHPRTRSHGAQAIVLRGDGTVAAASGGINANGSGGGGGSGDQHRGGDTGTQRAAAKRAAAEPQGVLPALTPSRARRAGGGGVVSKRARTAAVVAKEPEIEEATEPTSAMGAAEGPLAAATAEAAAADATPLDSVAAIPNSTAVAAGQGRRGDAAMGGRRRREVRVGKGDVEDRRKGTANAASDGDHGEGEEQGRPAKSRRTRRMAAGAAARRGAAGASKLLSEPVPTLAHEVQGASSYTLPQLESELAPHQQGGQGSPLLQREKQPHQEHQDQLRSTEAAGSAAAAAAGQGHEEQEQEAPQRQEILLPVLALTGILQNKQPPQQNPATVHAASNGLAFTVPDGDLELQHHPHPLRPQGCQHQEEQGLQVLQRTVMELQAGITAQAAALADLQVQAAAAQARMAEAETRATAAEVRATAAETRAGAAERRVQEAQQRSRELEERVEHLEAARGQFEARLAESDKRAQDYTSFVAAVAMAVASARERGFLISQDGERDQQQELGAPVPLEVAMGIAVSAPEAAGPSNTSRAQPSHGAAIAGGIASGGRGRHRMGGAVRGAGVAAGGSAAEDAT</sequence>
<feature type="region of interest" description="Disordered" evidence="2">
    <location>
        <begin position="836"/>
        <end position="878"/>
    </location>
</feature>
<feature type="compositionally biased region" description="Polar residues" evidence="2">
    <location>
        <begin position="1103"/>
        <end position="1114"/>
    </location>
</feature>
<feature type="compositionally biased region" description="Basic and acidic residues" evidence="2">
    <location>
        <begin position="1288"/>
        <end position="1301"/>
    </location>
</feature>
<protein>
    <submittedName>
        <fullName evidence="3">Uncharacterized protein</fullName>
    </submittedName>
</protein>
<feature type="coiled-coil region" evidence="1">
    <location>
        <begin position="1793"/>
        <end position="1862"/>
    </location>
</feature>
<feature type="region of interest" description="Disordered" evidence="2">
    <location>
        <begin position="1288"/>
        <end position="1311"/>
    </location>
</feature>
<feature type="region of interest" description="Disordered" evidence="2">
    <location>
        <begin position="1338"/>
        <end position="1413"/>
    </location>
</feature>
<feature type="region of interest" description="Disordered" evidence="2">
    <location>
        <begin position="1653"/>
        <end position="1706"/>
    </location>
</feature>
<organism evidence="3 4">
    <name type="scientific">Volvox reticuliferus</name>
    <dbReference type="NCBI Taxonomy" id="1737510"/>
    <lineage>
        <taxon>Eukaryota</taxon>
        <taxon>Viridiplantae</taxon>
        <taxon>Chlorophyta</taxon>
        <taxon>core chlorophytes</taxon>
        <taxon>Chlorophyceae</taxon>
        <taxon>CS clade</taxon>
        <taxon>Chlamydomonadales</taxon>
        <taxon>Volvocaceae</taxon>
        <taxon>Volvox</taxon>
    </lineage>
</organism>
<dbReference type="EMBL" id="BNCP01000051">
    <property type="protein sequence ID" value="GIL89644.1"/>
    <property type="molecule type" value="Genomic_DNA"/>
</dbReference>
<feature type="compositionally biased region" description="Basic and acidic residues" evidence="2">
    <location>
        <begin position="1568"/>
        <end position="1580"/>
    </location>
</feature>
<feature type="region of interest" description="Disordered" evidence="2">
    <location>
        <begin position="1923"/>
        <end position="1976"/>
    </location>
</feature>
<feature type="compositionally biased region" description="Low complexity" evidence="2">
    <location>
        <begin position="1683"/>
        <end position="1695"/>
    </location>
</feature>
<feature type="compositionally biased region" description="Low complexity" evidence="2">
    <location>
        <begin position="698"/>
        <end position="730"/>
    </location>
</feature>
<feature type="region of interest" description="Disordered" evidence="2">
    <location>
        <begin position="240"/>
        <end position="267"/>
    </location>
</feature>
<dbReference type="Proteomes" id="UP000747110">
    <property type="component" value="Unassembled WGS sequence"/>
</dbReference>
<feature type="compositionally biased region" description="Pro residues" evidence="2">
    <location>
        <begin position="340"/>
        <end position="361"/>
    </location>
</feature>
<evidence type="ECO:0000256" key="1">
    <source>
        <dbReference type="SAM" id="Coils"/>
    </source>
</evidence>